<evidence type="ECO:0000259" key="2">
    <source>
        <dbReference type="Pfam" id="PF00080"/>
    </source>
</evidence>
<proteinExistence type="predicted"/>
<feature type="signal peptide" evidence="1">
    <location>
        <begin position="1"/>
        <end position="17"/>
    </location>
</feature>
<accession>A0ABP0ZQA6</accession>
<reference evidence="3 4" key="1">
    <citation type="submission" date="2024-03" db="EMBL/GenBank/DDBJ databases">
        <authorList>
            <person name="Brejova B."/>
        </authorList>
    </citation>
    <scope>NUCLEOTIDE SEQUENCE [LARGE SCALE GENOMIC DNA]</scope>
    <source>
        <strain evidence="3 4">CBS 14171</strain>
    </source>
</reference>
<dbReference type="SUPFAM" id="SSF49329">
    <property type="entry name" value="Cu,Zn superoxide dismutase-like"/>
    <property type="match status" value="1"/>
</dbReference>
<keyword evidence="1" id="KW-0732">Signal</keyword>
<protein>
    <recommendedName>
        <fullName evidence="2">Superoxide dismutase copper/zinc binding domain-containing protein</fullName>
    </recommendedName>
</protein>
<gene>
    <name evidence="3" type="ORF">LODBEIA_P45580</name>
</gene>
<dbReference type="GeneID" id="92209754"/>
<dbReference type="InterPro" id="IPR001424">
    <property type="entry name" value="SOD_Cu_Zn_dom"/>
</dbReference>
<feature type="domain" description="Superoxide dismutase copper/zinc binding" evidence="2">
    <location>
        <begin position="45"/>
        <end position="160"/>
    </location>
</feature>
<dbReference type="Pfam" id="PF00080">
    <property type="entry name" value="Sod_Cu"/>
    <property type="match status" value="1"/>
</dbReference>
<name>A0ABP0ZQA6_9ASCO</name>
<keyword evidence="4" id="KW-1185">Reference proteome</keyword>
<sequence>MQFSVLSTLALVSVGLAANAPIQTDSAGQPPLIARFTPRATFNITGSVAFHPLTNGSVHVAVDLKGLPASGGPFPYHIHEKPVPANGNCTGTSGHLNPFNGSTTATTPAAKEVGDLAGRHGNITSQSFSVEYVDEFLSLNPHSKAYIGGLSIVVHSNDNARLTCANITALNSTTTSSNDTHAGHASSSAVPAANGAAGMQLEMGTLMALGGAALALLI</sequence>
<dbReference type="Proteomes" id="UP001497383">
    <property type="component" value="Chromosome 5"/>
</dbReference>
<dbReference type="EMBL" id="OZ022409">
    <property type="protein sequence ID" value="CAK9440458.1"/>
    <property type="molecule type" value="Genomic_DNA"/>
</dbReference>
<dbReference type="PANTHER" id="PTHR10003">
    <property type="entry name" value="SUPEROXIDE DISMUTASE CU-ZN -RELATED"/>
    <property type="match status" value="1"/>
</dbReference>
<feature type="chain" id="PRO_5046811381" description="Superoxide dismutase copper/zinc binding domain-containing protein" evidence="1">
    <location>
        <begin position="18"/>
        <end position="218"/>
    </location>
</feature>
<dbReference type="Gene3D" id="2.60.40.200">
    <property type="entry name" value="Superoxide dismutase, copper/zinc binding domain"/>
    <property type="match status" value="1"/>
</dbReference>
<dbReference type="RefSeq" id="XP_066831496.1">
    <property type="nucleotide sequence ID" value="XM_066974792.1"/>
</dbReference>
<evidence type="ECO:0000313" key="3">
    <source>
        <dbReference type="EMBL" id="CAK9440458.1"/>
    </source>
</evidence>
<dbReference type="InterPro" id="IPR036423">
    <property type="entry name" value="SOD-like_Cu/Zn_dom_sf"/>
</dbReference>
<evidence type="ECO:0000313" key="4">
    <source>
        <dbReference type="Proteomes" id="UP001497383"/>
    </source>
</evidence>
<dbReference type="InterPro" id="IPR024134">
    <property type="entry name" value="SOD_Cu/Zn_/chaperone"/>
</dbReference>
<organism evidence="3 4">
    <name type="scientific">Lodderomyces beijingensis</name>
    <dbReference type="NCBI Taxonomy" id="1775926"/>
    <lineage>
        <taxon>Eukaryota</taxon>
        <taxon>Fungi</taxon>
        <taxon>Dikarya</taxon>
        <taxon>Ascomycota</taxon>
        <taxon>Saccharomycotina</taxon>
        <taxon>Pichiomycetes</taxon>
        <taxon>Debaryomycetaceae</taxon>
        <taxon>Candida/Lodderomyces clade</taxon>
        <taxon>Lodderomyces</taxon>
    </lineage>
</organism>
<evidence type="ECO:0000256" key="1">
    <source>
        <dbReference type="SAM" id="SignalP"/>
    </source>
</evidence>